<dbReference type="PROSITE" id="PS51318">
    <property type="entry name" value="TAT"/>
    <property type="match status" value="1"/>
</dbReference>
<dbReference type="RefSeq" id="WP_162498095.1">
    <property type="nucleotide sequence ID" value="NZ_JBHSKV010000012.1"/>
</dbReference>
<dbReference type="PIRSF" id="PIRSF002741">
    <property type="entry name" value="MppA"/>
    <property type="match status" value="1"/>
</dbReference>
<dbReference type="CDD" id="cd00995">
    <property type="entry name" value="PBP2_NikA_DppA_OppA_like"/>
    <property type="match status" value="1"/>
</dbReference>
<gene>
    <name evidence="3" type="ORF">ACFPJA_08835</name>
</gene>
<reference evidence="3 4" key="1">
    <citation type="journal article" date="2019" name="Int. J. Syst. Evol. Microbiol.">
        <title>The Global Catalogue of Microorganisms (GCM) 10K type strain sequencing project: providing services to taxonomists for standard genome sequencing and annotation.</title>
        <authorList>
            <consortium name="The Broad Institute Genomics Platform"/>
            <consortium name="The Broad Institute Genome Sequencing Center for Infectious Disease"/>
            <person name="Wu L."/>
            <person name="Ma J."/>
        </authorList>
    </citation>
    <scope>NUCLEOTIDE SEQUENCE [LARGE SCALE GENOMIC DNA]</scope>
    <source>
        <strain evidence="3 4">CGMCC 1.16026</strain>
    </source>
</reference>
<dbReference type="GO" id="GO:0042597">
    <property type="term" value="C:periplasmic space"/>
    <property type="evidence" value="ECO:0007669"/>
    <property type="project" value="UniProtKB-ARBA"/>
</dbReference>
<dbReference type="InterPro" id="IPR000914">
    <property type="entry name" value="SBP_5_dom"/>
</dbReference>
<dbReference type="Gene3D" id="3.90.76.10">
    <property type="entry name" value="Dipeptide-binding Protein, Domain 1"/>
    <property type="match status" value="1"/>
</dbReference>
<evidence type="ECO:0000256" key="1">
    <source>
        <dbReference type="SAM" id="MobiDB-lite"/>
    </source>
</evidence>
<proteinExistence type="predicted"/>
<evidence type="ECO:0000313" key="4">
    <source>
        <dbReference type="Proteomes" id="UP001596145"/>
    </source>
</evidence>
<feature type="region of interest" description="Disordered" evidence="1">
    <location>
        <begin position="26"/>
        <end position="50"/>
    </location>
</feature>
<dbReference type="InterPro" id="IPR030678">
    <property type="entry name" value="Peptide/Ni-bd"/>
</dbReference>
<dbReference type="Gene3D" id="3.10.105.10">
    <property type="entry name" value="Dipeptide-binding Protein, Domain 3"/>
    <property type="match status" value="1"/>
</dbReference>
<dbReference type="SUPFAM" id="SSF53850">
    <property type="entry name" value="Periplasmic binding protein-like II"/>
    <property type="match status" value="1"/>
</dbReference>
<organism evidence="3 4">
    <name type="scientific">Halorubrum glutamatedens</name>
    <dbReference type="NCBI Taxonomy" id="2707018"/>
    <lineage>
        <taxon>Archaea</taxon>
        <taxon>Methanobacteriati</taxon>
        <taxon>Methanobacteriota</taxon>
        <taxon>Stenosarchaea group</taxon>
        <taxon>Halobacteria</taxon>
        <taxon>Halobacteriales</taxon>
        <taxon>Haloferacaceae</taxon>
        <taxon>Halorubrum</taxon>
    </lineage>
</organism>
<sequence>MPKLDRRKFVQAGAGSLLATAMAGCMDSGNGDTGDGEATDDGETPETPETEGDAFRIAWSSGINNVHPLGWLNIADFDTVRMIYEPLVSVNDQAQAIPHLADWEVNEDATEYTWNLRDDVTWHDGEPLTAEDVAYTFKLIREYTWPYLGFLSDVLGDPEDYTVEEHTLVTPLQGPFSALPLALADLGLIAPKHIWEDIDEPADTNNLDNPIGSGPFQLENREESQFLQYSVNEDYWGDSPAYDEVIVEIIGETDTQMLSLQQGDIDMTRIDAGSQVDQIDESENLDLIEAGSTFIHYLSFQTEREPFDDLAVRRAIATAIDRQQLIDLVMAGYATQASSILTSGLEYFHNPDVPTYDYDPGEAEAILDENGYELQGDTRVTPDGEEMSYDLTISNVDVWPRLADVIQTQLGEIGIDITVDNVEPGTYTDRVQVEHDYEITISNWRLWFDPDPFLAPSFEDEGVQNYSKYQNDDFIDAMQAQRRAVDDETRQEHLYEAQEIIAEDIPWYPLYYPDLLHAVNNERWTNANPIPRYGMDSAYGHDTGTGPLLQLEEL</sequence>
<dbReference type="PANTHER" id="PTHR30290">
    <property type="entry name" value="PERIPLASMIC BINDING COMPONENT OF ABC TRANSPORTER"/>
    <property type="match status" value="1"/>
</dbReference>
<comment type="caution">
    <text evidence="3">The sequence shown here is derived from an EMBL/GenBank/DDBJ whole genome shotgun (WGS) entry which is preliminary data.</text>
</comment>
<dbReference type="Pfam" id="PF00496">
    <property type="entry name" value="SBP_bac_5"/>
    <property type="match status" value="1"/>
</dbReference>
<evidence type="ECO:0000259" key="2">
    <source>
        <dbReference type="Pfam" id="PF00496"/>
    </source>
</evidence>
<evidence type="ECO:0000313" key="3">
    <source>
        <dbReference type="EMBL" id="MFC5134817.1"/>
    </source>
</evidence>
<dbReference type="AlphaFoldDB" id="A0ABD5QRA5"/>
<dbReference type="PROSITE" id="PS51257">
    <property type="entry name" value="PROKAR_LIPOPROTEIN"/>
    <property type="match status" value="1"/>
</dbReference>
<protein>
    <submittedName>
        <fullName evidence="3">ABC transporter substrate-binding protein</fullName>
    </submittedName>
</protein>
<dbReference type="Proteomes" id="UP001596145">
    <property type="component" value="Unassembled WGS sequence"/>
</dbReference>
<feature type="compositionally biased region" description="Acidic residues" evidence="1">
    <location>
        <begin position="34"/>
        <end position="50"/>
    </location>
</feature>
<dbReference type="Gene3D" id="3.40.190.10">
    <property type="entry name" value="Periplasmic binding protein-like II"/>
    <property type="match status" value="1"/>
</dbReference>
<dbReference type="InterPro" id="IPR006311">
    <property type="entry name" value="TAT_signal"/>
</dbReference>
<keyword evidence="4" id="KW-1185">Reference proteome</keyword>
<dbReference type="InterPro" id="IPR039424">
    <property type="entry name" value="SBP_5"/>
</dbReference>
<feature type="domain" description="Solute-binding protein family 5" evidence="2">
    <location>
        <begin position="98"/>
        <end position="461"/>
    </location>
</feature>
<name>A0ABD5QRA5_9EURY</name>
<accession>A0ABD5QRA5</accession>
<dbReference type="EMBL" id="JBHSKV010000012">
    <property type="protein sequence ID" value="MFC5134817.1"/>
    <property type="molecule type" value="Genomic_DNA"/>
</dbReference>